<dbReference type="InterPro" id="IPR018027">
    <property type="entry name" value="Asn/Gln_amidotransferase"/>
</dbReference>
<keyword evidence="5 10" id="KW-0067">ATP-binding</keyword>
<dbReference type="HAMAP" id="MF_00121">
    <property type="entry name" value="GatB"/>
    <property type="match status" value="1"/>
</dbReference>
<sequence length="480" mass="54594">MNNYVPIIGLEIHVELKTKSKMFCGCKNDPFHAPKPNMYTCPVCLGLPGALPVANKKAIEWTIKLGLALGCEIPLFSKFDRKNYFYPDLPKGYQISQYDQPLAVNGFLVIPSVVEESNLSVSGVRDPSTRRFTPSVGMTNKKRIRITRVHLEEDTGKLLHATVQGKKISLIDFNRSGVPLVEIVTEPDIHSSEEAKAFLKKLHQIVRYLDISDAEMEKGSMRLEPNISVSGRRLAVSGKRIELPNYKVEVKNINSFNFVKKAIDFEVNRHIELLDRGETPIQETRGWDEKKGVTYSQRIKEEAHDYRYFPDPDLPPMRWEKSQITNLKSQIPELPDEKIIRFVNTYQLPEVDAIRLTENKELADYFEKCIKYQVSSIKKNEVSAKDTANWLLNKKIHIVKISPEELIKQIAQAKRKVTVDPGLLQQVLQEVLLQNSKAVADYKAGKTGVLMFLVGQCMKELKGKADAQEICAKLEETLKT</sequence>
<dbReference type="Gene3D" id="1.10.10.410">
    <property type="match status" value="1"/>
</dbReference>
<evidence type="ECO:0000313" key="13">
    <source>
        <dbReference type="Proteomes" id="UP000034543"/>
    </source>
</evidence>
<dbReference type="Pfam" id="PF02934">
    <property type="entry name" value="GatB_N"/>
    <property type="match status" value="1"/>
</dbReference>
<dbReference type="EC" id="6.3.5.-" evidence="10"/>
<dbReference type="SUPFAM" id="SSF55931">
    <property type="entry name" value="Glutamine synthetase/guanido kinase"/>
    <property type="match status" value="1"/>
</dbReference>
<evidence type="ECO:0000256" key="9">
    <source>
        <dbReference type="ARBA" id="ARBA00047913"/>
    </source>
</evidence>
<keyword evidence="3 10" id="KW-0436">Ligase</keyword>
<gene>
    <name evidence="10" type="primary">gatB</name>
    <name evidence="12" type="ORF">UV59_C0014G0017</name>
</gene>
<dbReference type="PROSITE" id="PS01234">
    <property type="entry name" value="GATB"/>
    <property type="match status" value="1"/>
</dbReference>
<comment type="catalytic activity">
    <reaction evidence="8 10">
        <text>L-aspartyl-tRNA(Asn) + L-glutamine + ATP + H2O = L-asparaginyl-tRNA(Asn) + L-glutamate + ADP + phosphate + 2 H(+)</text>
        <dbReference type="Rhea" id="RHEA:14513"/>
        <dbReference type="Rhea" id="RHEA-COMP:9674"/>
        <dbReference type="Rhea" id="RHEA-COMP:9677"/>
        <dbReference type="ChEBI" id="CHEBI:15377"/>
        <dbReference type="ChEBI" id="CHEBI:15378"/>
        <dbReference type="ChEBI" id="CHEBI:29985"/>
        <dbReference type="ChEBI" id="CHEBI:30616"/>
        <dbReference type="ChEBI" id="CHEBI:43474"/>
        <dbReference type="ChEBI" id="CHEBI:58359"/>
        <dbReference type="ChEBI" id="CHEBI:78515"/>
        <dbReference type="ChEBI" id="CHEBI:78516"/>
        <dbReference type="ChEBI" id="CHEBI:456216"/>
    </reaction>
</comment>
<dbReference type="NCBIfam" id="NF004014">
    <property type="entry name" value="PRK05477.1-4"/>
    <property type="match status" value="1"/>
</dbReference>
<comment type="subunit">
    <text evidence="2 10">Heterotrimer of A, B and C subunits.</text>
</comment>
<dbReference type="EMBL" id="LCFB01000014">
    <property type="protein sequence ID" value="KKS84774.1"/>
    <property type="molecule type" value="Genomic_DNA"/>
</dbReference>
<organism evidence="12 13">
    <name type="scientific">Candidatus Gottesmanbacteria bacterium GW2011_GWA1_43_11</name>
    <dbReference type="NCBI Taxonomy" id="1618436"/>
    <lineage>
        <taxon>Bacteria</taxon>
        <taxon>Candidatus Gottesmaniibacteriota</taxon>
    </lineage>
</organism>
<name>A0A0G1CH27_9BACT</name>
<dbReference type="PANTHER" id="PTHR11659:SF0">
    <property type="entry name" value="GLUTAMYL-TRNA(GLN) AMIDOTRANSFERASE SUBUNIT B, MITOCHONDRIAL"/>
    <property type="match status" value="1"/>
</dbReference>
<evidence type="ECO:0000256" key="1">
    <source>
        <dbReference type="ARBA" id="ARBA00005306"/>
    </source>
</evidence>
<keyword evidence="6 10" id="KW-0648">Protein biosynthesis</keyword>
<keyword evidence="4 10" id="KW-0547">Nucleotide-binding</keyword>
<evidence type="ECO:0000313" key="12">
    <source>
        <dbReference type="EMBL" id="KKS84774.1"/>
    </source>
</evidence>
<comment type="caution">
    <text evidence="12">The sequence shown here is derived from an EMBL/GenBank/DDBJ whole genome shotgun (WGS) entry which is preliminary data.</text>
</comment>
<dbReference type="STRING" id="1618436.UV59_C0014G0017"/>
<accession>A0A0G1CH27</accession>
<dbReference type="Pfam" id="PF02637">
    <property type="entry name" value="GatB_Yqey"/>
    <property type="match status" value="1"/>
</dbReference>
<keyword evidence="12" id="KW-0808">Transferase</keyword>
<evidence type="ECO:0000256" key="7">
    <source>
        <dbReference type="ARBA" id="ARBA00024799"/>
    </source>
</evidence>
<proteinExistence type="inferred from homology"/>
<evidence type="ECO:0000256" key="10">
    <source>
        <dbReference type="HAMAP-Rule" id="MF_00121"/>
    </source>
</evidence>
<dbReference type="GO" id="GO:0050567">
    <property type="term" value="F:glutaminyl-tRNA synthase (glutamine-hydrolyzing) activity"/>
    <property type="evidence" value="ECO:0007669"/>
    <property type="project" value="UniProtKB-UniRule"/>
</dbReference>
<dbReference type="InterPro" id="IPR017959">
    <property type="entry name" value="Asn/Gln-tRNA_amidoTrfase_suB/E"/>
</dbReference>
<dbReference type="GO" id="GO:0050566">
    <property type="term" value="F:asparaginyl-tRNA synthase (glutamine-hydrolyzing) activity"/>
    <property type="evidence" value="ECO:0007669"/>
    <property type="project" value="RHEA"/>
</dbReference>
<dbReference type="GO" id="GO:0070681">
    <property type="term" value="P:glutaminyl-tRNAGln biosynthesis via transamidation"/>
    <property type="evidence" value="ECO:0007669"/>
    <property type="project" value="TreeGrafter"/>
</dbReference>
<dbReference type="InterPro" id="IPR042114">
    <property type="entry name" value="GatB_C_1"/>
</dbReference>
<evidence type="ECO:0000256" key="3">
    <source>
        <dbReference type="ARBA" id="ARBA00022598"/>
    </source>
</evidence>
<dbReference type="AlphaFoldDB" id="A0A0G1CH27"/>
<dbReference type="GO" id="GO:0016740">
    <property type="term" value="F:transferase activity"/>
    <property type="evidence" value="ECO:0007669"/>
    <property type="project" value="UniProtKB-KW"/>
</dbReference>
<comment type="catalytic activity">
    <reaction evidence="9 10">
        <text>L-glutamyl-tRNA(Gln) + L-glutamine + ATP + H2O = L-glutaminyl-tRNA(Gln) + L-glutamate + ADP + phosphate + H(+)</text>
        <dbReference type="Rhea" id="RHEA:17521"/>
        <dbReference type="Rhea" id="RHEA-COMP:9681"/>
        <dbReference type="Rhea" id="RHEA-COMP:9684"/>
        <dbReference type="ChEBI" id="CHEBI:15377"/>
        <dbReference type="ChEBI" id="CHEBI:15378"/>
        <dbReference type="ChEBI" id="CHEBI:29985"/>
        <dbReference type="ChEBI" id="CHEBI:30616"/>
        <dbReference type="ChEBI" id="CHEBI:43474"/>
        <dbReference type="ChEBI" id="CHEBI:58359"/>
        <dbReference type="ChEBI" id="CHEBI:78520"/>
        <dbReference type="ChEBI" id="CHEBI:78521"/>
        <dbReference type="ChEBI" id="CHEBI:456216"/>
    </reaction>
</comment>
<dbReference type="InterPro" id="IPR017958">
    <property type="entry name" value="Gln-tRNA_amidoTrfase_suB_CS"/>
</dbReference>
<dbReference type="GO" id="GO:0005524">
    <property type="term" value="F:ATP binding"/>
    <property type="evidence" value="ECO:0007669"/>
    <property type="project" value="UniProtKB-KW"/>
</dbReference>
<dbReference type="InterPro" id="IPR004413">
    <property type="entry name" value="GatB"/>
</dbReference>
<dbReference type="InterPro" id="IPR023168">
    <property type="entry name" value="GatB_Yqey_C_2"/>
</dbReference>
<dbReference type="Gene3D" id="1.10.150.380">
    <property type="entry name" value="GatB domain, N-terminal subdomain"/>
    <property type="match status" value="1"/>
</dbReference>
<dbReference type="SMART" id="SM00845">
    <property type="entry name" value="GatB_Yqey"/>
    <property type="match status" value="1"/>
</dbReference>
<dbReference type="GO" id="GO:0006412">
    <property type="term" value="P:translation"/>
    <property type="evidence" value="ECO:0007669"/>
    <property type="project" value="UniProtKB-UniRule"/>
</dbReference>
<evidence type="ECO:0000256" key="6">
    <source>
        <dbReference type="ARBA" id="ARBA00022917"/>
    </source>
</evidence>
<comment type="function">
    <text evidence="7 10">Allows the formation of correctly charged Asn-tRNA(Asn) or Gln-tRNA(Gln) through the transamidation of misacylated Asp-tRNA(Asn) or Glu-tRNA(Gln) in organisms which lack either or both of asparaginyl-tRNA or glutaminyl-tRNA synthetases. The reaction takes place in the presence of glutamine and ATP through an activated phospho-Asp-tRNA(Asn) or phospho-Glu-tRNA(Gln).</text>
</comment>
<comment type="similarity">
    <text evidence="1 10">Belongs to the GatB/GatE family. GatB subfamily.</text>
</comment>
<evidence type="ECO:0000256" key="8">
    <source>
        <dbReference type="ARBA" id="ARBA00047380"/>
    </source>
</evidence>
<evidence type="ECO:0000256" key="4">
    <source>
        <dbReference type="ARBA" id="ARBA00022741"/>
    </source>
</evidence>
<dbReference type="NCBIfam" id="TIGR00133">
    <property type="entry name" value="gatB"/>
    <property type="match status" value="1"/>
</dbReference>
<dbReference type="InterPro" id="IPR014746">
    <property type="entry name" value="Gln_synth/guanido_kin_cat_dom"/>
</dbReference>
<dbReference type="InterPro" id="IPR003789">
    <property type="entry name" value="Asn/Gln_tRNA_amidoTrase-B-like"/>
</dbReference>
<evidence type="ECO:0000256" key="2">
    <source>
        <dbReference type="ARBA" id="ARBA00011123"/>
    </source>
</evidence>
<dbReference type="FunFam" id="1.10.10.410:FF:000001">
    <property type="entry name" value="Aspartyl/glutamyl-tRNA(Asn/Gln) amidotransferase subunit B"/>
    <property type="match status" value="1"/>
</dbReference>
<evidence type="ECO:0000259" key="11">
    <source>
        <dbReference type="SMART" id="SM00845"/>
    </source>
</evidence>
<protein>
    <recommendedName>
        <fullName evidence="10">Aspartyl/glutamyl-tRNA(Asn/Gln) amidotransferase subunit B</fullName>
        <shortName evidence="10">Asp/Glu-ADT subunit B</shortName>
        <ecNumber evidence="10">6.3.5.-</ecNumber>
    </recommendedName>
</protein>
<dbReference type="NCBIfam" id="NF004012">
    <property type="entry name" value="PRK05477.1-2"/>
    <property type="match status" value="1"/>
</dbReference>
<reference evidence="12 13" key="1">
    <citation type="journal article" date="2015" name="Nature">
        <title>rRNA introns, odd ribosomes, and small enigmatic genomes across a large radiation of phyla.</title>
        <authorList>
            <person name="Brown C.T."/>
            <person name="Hug L.A."/>
            <person name="Thomas B.C."/>
            <person name="Sharon I."/>
            <person name="Castelle C.J."/>
            <person name="Singh A."/>
            <person name="Wilkins M.J."/>
            <person name="Williams K.H."/>
            <person name="Banfield J.F."/>
        </authorList>
    </citation>
    <scope>NUCLEOTIDE SEQUENCE [LARGE SCALE GENOMIC DNA]</scope>
</reference>
<feature type="domain" description="Asn/Gln amidotransferase" evidence="11">
    <location>
        <begin position="364"/>
        <end position="478"/>
    </location>
</feature>
<dbReference type="PATRIC" id="fig|1618436.3.peg.787"/>
<evidence type="ECO:0000256" key="5">
    <source>
        <dbReference type="ARBA" id="ARBA00022840"/>
    </source>
</evidence>
<dbReference type="InterPro" id="IPR006075">
    <property type="entry name" value="Asn/Gln-tRNA_Trfase_suB/E_cat"/>
</dbReference>
<dbReference type="PANTHER" id="PTHR11659">
    <property type="entry name" value="GLUTAMYL-TRNA GLN AMIDOTRANSFERASE SUBUNIT B MITOCHONDRIAL AND PROKARYOTIC PET112-RELATED"/>
    <property type="match status" value="1"/>
</dbReference>
<dbReference type="Proteomes" id="UP000034543">
    <property type="component" value="Unassembled WGS sequence"/>
</dbReference>
<dbReference type="SUPFAM" id="SSF89095">
    <property type="entry name" value="GatB/YqeY motif"/>
    <property type="match status" value="1"/>
</dbReference>